<reference evidence="2 3" key="1">
    <citation type="submission" date="2017-04" db="EMBL/GenBank/DDBJ databases">
        <title>Whole genome sequence of Bdellovibrio bacteriovorus strain SSB218315.</title>
        <authorList>
            <person name="Oyedara O."/>
            <person name="Rodriguez-Perez M.A."/>
        </authorList>
    </citation>
    <scope>NUCLEOTIDE SEQUENCE [LARGE SCALE GENOMIC DNA]</scope>
    <source>
        <strain evidence="2 3">SSB218315</strain>
    </source>
</reference>
<dbReference type="Proteomes" id="UP000197003">
    <property type="component" value="Chromosome"/>
</dbReference>
<evidence type="ECO:0000313" key="3">
    <source>
        <dbReference type="Proteomes" id="UP000197003"/>
    </source>
</evidence>
<sequence length="111" mass="12445">MDFNSIGFFQFDNLIQTRTPFLLVILDNVDLNDWYKSVTKMHLDNISLPSTPEGALEAVKGKSLPPHFAVVVLDRDEKSAPQVAAMLEQAGFINSFYVKGGFEGLLIERQQ</sequence>
<feature type="domain" description="Rhodanese" evidence="1">
    <location>
        <begin position="70"/>
        <end position="108"/>
    </location>
</feature>
<dbReference type="AlphaFoldDB" id="A0A1Z3NBZ4"/>
<dbReference type="InterPro" id="IPR001763">
    <property type="entry name" value="Rhodanese-like_dom"/>
</dbReference>
<proteinExistence type="predicted"/>
<dbReference type="CDD" id="cd00158">
    <property type="entry name" value="RHOD"/>
    <property type="match status" value="1"/>
</dbReference>
<evidence type="ECO:0000259" key="1">
    <source>
        <dbReference type="PROSITE" id="PS50206"/>
    </source>
</evidence>
<dbReference type="PROSITE" id="PS50206">
    <property type="entry name" value="RHODANESE_3"/>
    <property type="match status" value="1"/>
</dbReference>
<gene>
    <name evidence="2" type="ORF">B9G79_16025</name>
</gene>
<dbReference type="OrthoDB" id="5294714at2"/>
<dbReference type="SUPFAM" id="SSF52821">
    <property type="entry name" value="Rhodanese/Cell cycle control phosphatase"/>
    <property type="match status" value="1"/>
</dbReference>
<name>A0A1Z3NBZ4_BDEBC</name>
<dbReference type="Gene3D" id="3.40.250.10">
    <property type="entry name" value="Rhodanese-like domain"/>
    <property type="match status" value="1"/>
</dbReference>
<dbReference type="InterPro" id="IPR036873">
    <property type="entry name" value="Rhodanese-like_dom_sf"/>
</dbReference>
<protein>
    <recommendedName>
        <fullName evidence="1">Rhodanese domain-containing protein</fullName>
    </recommendedName>
</protein>
<dbReference type="RefSeq" id="WP_088566388.1">
    <property type="nucleotide sequence ID" value="NZ_CP020946.1"/>
</dbReference>
<evidence type="ECO:0000313" key="2">
    <source>
        <dbReference type="EMBL" id="ASD64966.1"/>
    </source>
</evidence>
<accession>A0A1Z3NBZ4</accession>
<organism evidence="2 3">
    <name type="scientific">Bdellovibrio bacteriovorus</name>
    <dbReference type="NCBI Taxonomy" id="959"/>
    <lineage>
        <taxon>Bacteria</taxon>
        <taxon>Pseudomonadati</taxon>
        <taxon>Bdellovibrionota</taxon>
        <taxon>Bdellovibrionia</taxon>
        <taxon>Bdellovibrionales</taxon>
        <taxon>Pseudobdellovibrionaceae</taxon>
        <taxon>Bdellovibrio</taxon>
    </lineage>
</organism>
<dbReference type="EMBL" id="CP020946">
    <property type="protein sequence ID" value="ASD64966.1"/>
    <property type="molecule type" value="Genomic_DNA"/>
</dbReference>